<dbReference type="SUPFAM" id="SSF55729">
    <property type="entry name" value="Acyl-CoA N-acyltransferases (Nat)"/>
    <property type="match status" value="1"/>
</dbReference>
<protein>
    <submittedName>
        <fullName evidence="2">GNAT family N-acetyltransferase</fullName>
    </submittedName>
</protein>
<name>A0A9X3WRV3_9BACI</name>
<proteinExistence type="predicted"/>
<keyword evidence="3" id="KW-1185">Reference proteome</keyword>
<dbReference type="InterPro" id="IPR052564">
    <property type="entry name" value="N-acetyltrans/Recomb-assoc"/>
</dbReference>
<dbReference type="EMBL" id="JAMQKB010000008">
    <property type="protein sequence ID" value="MDC3424712.1"/>
    <property type="molecule type" value="Genomic_DNA"/>
</dbReference>
<dbReference type="GO" id="GO:0016747">
    <property type="term" value="F:acyltransferase activity, transferring groups other than amino-acyl groups"/>
    <property type="evidence" value="ECO:0007669"/>
    <property type="project" value="InterPro"/>
</dbReference>
<dbReference type="InterPro" id="IPR000182">
    <property type="entry name" value="GNAT_dom"/>
</dbReference>
<reference evidence="2" key="1">
    <citation type="submission" date="2022-06" db="EMBL/GenBank/DDBJ databases">
        <title>Aquibacillus sp. a new bacterium isolated from soil saline samples.</title>
        <authorList>
            <person name="Galisteo C."/>
            <person name="De La Haba R."/>
            <person name="Sanchez-Porro C."/>
            <person name="Ventosa A."/>
        </authorList>
    </citation>
    <scope>NUCLEOTIDE SEQUENCE</scope>
    <source>
        <strain evidence="2">3ASR75-11</strain>
    </source>
</reference>
<sequence>MFIRKAANGDSEAIYNVHFDTIKNVCSSHYTQSQVKVWAGKIKPNAYLENIESKEMLVAEINDKIVGFGQLNLDNSEIEAVYVRSSNLRMGVGQRLFQKLEMIAKDNGLQKLSLISSLNAIEFYKRLGFIPKEETVHKIAEDTVLQCVEMEKVL</sequence>
<accession>A0A9X3WRV3</accession>
<dbReference type="Pfam" id="PF13673">
    <property type="entry name" value="Acetyltransf_10"/>
    <property type="match status" value="1"/>
</dbReference>
<gene>
    <name evidence="2" type="ORF">NC797_09335</name>
</gene>
<evidence type="ECO:0000259" key="1">
    <source>
        <dbReference type="PROSITE" id="PS51186"/>
    </source>
</evidence>
<dbReference type="AlphaFoldDB" id="A0A9X3WRV3"/>
<evidence type="ECO:0000313" key="3">
    <source>
        <dbReference type="Proteomes" id="UP001145050"/>
    </source>
</evidence>
<dbReference type="CDD" id="cd04301">
    <property type="entry name" value="NAT_SF"/>
    <property type="match status" value="1"/>
</dbReference>
<dbReference type="RefSeq" id="WP_272436517.1">
    <property type="nucleotide sequence ID" value="NZ_JAMQKB010000008.1"/>
</dbReference>
<comment type="caution">
    <text evidence="2">The sequence shown here is derived from an EMBL/GenBank/DDBJ whole genome shotgun (WGS) entry which is preliminary data.</text>
</comment>
<dbReference type="PROSITE" id="PS51186">
    <property type="entry name" value="GNAT"/>
    <property type="match status" value="1"/>
</dbReference>
<dbReference type="InterPro" id="IPR016181">
    <property type="entry name" value="Acyl_CoA_acyltransferase"/>
</dbReference>
<dbReference type="Proteomes" id="UP001145050">
    <property type="component" value="Unassembled WGS sequence"/>
</dbReference>
<feature type="domain" description="N-acetyltransferase" evidence="1">
    <location>
        <begin position="1"/>
        <end position="154"/>
    </location>
</feature>
<dbReference type="PANTHER" id="PTHR43451:SF1">
    <property type="entry name" value="ACETYLTRANSFERASE"/>
    <property type="match status" value="1"/>
</dbReference>
<evidence type="ECO:0000313" key="2">
    <source>
        <dbReference type="EMBL" id="MDC3424712.1"/>
    </source>
</evidence>
<dbReference type="Gene3D" id="3.40.630.30">
    <property type="match status" value="1"/>
</dbReference>
<organism evidence="2 3">
    <name type="scientific">Terrihalobacillus insolitus</name>
    <dbReference type="NCBI Taxonomy" id="2950438"/>
    <lineage>
        <taxon>Bacteria</taxon>
        <taxon>Bacillati</taxon>
        <taxon>Bacillota</taxon>
        <taxon>Bacilli</taxon>
        <taxon>Bacillales</taxon>
        <taxon>Bacillaceae</taxon>
        <taxon>Terrihalobacillus</taxon>
    </lineage>
</organism>
<dbReference type="PANTHER" id="PTHR43451">
    <property type="entry name" value="ACETYLTRANSFERASE (GNAT) FAMILY PROTEIN"/>
    <property type="match status" value="1"/>
</dbReference>